<dbReference type="Gene3D" id="3.30.70.1290">
    <property type="entry name" value="Transposase IS200-like"/>
    <property type="match status" value="1"/>
</dbReference>
<organism evidence="1 2">
    <name type="scientific">Bradymonas sediminis</name>
    <dbReference type="NCBI Taxonomy" id="1548548"/>
    <lineage>
        <taxon>Bacteria</taxon>
        <taxon>Deltaproteobacteria</taxon>
        <taxon>Bradymonadales</taxon>
        <taxon>Bradymonadaceae</taxon>
        <taxon>Bradymonas</taxon>
    </lineage>
</organism>
<dbReference type="GO" id="GO:0006313">
    <property type="term" value="P:DNA transposition"/>
    <property type="evidence" value="ECO:0007669"/>
    <property type="project" value="InterPro"/>
</dbReference>
<gene>
    <name evidence="1" type="ORF">DN745_09570</name>
</gene>
<dbReference type="InterPro" id="IPR052715">
    <property type="entry name" value="RAYT_transposase"/>
</dbReference>
<sequence length="201" mass="23670">MIDYLNSVSRHHGEYLPHLEVKCGTYFVTICLDGAIPSKLHQRLKLERSRQLFELERQKRLTPEGRDAIEWGHFLKVDALLDSPACQPVLGRDDIAQVVVDALEYFHGDRYVLDMWVIMGTHIHVIFQLCAENLLQKVLHSWKSFTANEINSLLGRAGRFWQRDYFDRSIRCDEQLAAIREYVWANPEAAGLRDWKWRRQY</sequence>
<accession>A0A2Z4FL72</accession>
<dbReference type="EMBL" id="CP030032">
    <property type="protein sequence ID" value="AWV89570.1"/>
    <property type="molecule type" value="Genomic_DNA"/>
</dbReference>
<dbReference type="Proteomes" id="UP000249799">
    <property type="component" value="Chromosome"/>
</dbReference>
<dbReference type="GO" id="GO:0004803">
    <property type="term" value="F:transposase activity"/>
    <property type="evidence" value="ECO:0007669"/>
    <property type="project" value="InterPro"/>
</dbReference>
<dbReference type="KEGG" id="bsed:DN745_09570"/>
<dbReference type="Pfam" id="PF01797">
    <property type="entry name" value="Y1_Tnp"/>
    <property type="match status" value="1"/>
</dbReference>
<dbReference type="AlphaFoldDB" id="A0A2Z4FL72"/>
<dbReference type="GO" id="GO:0043565">
    <property type="term" value="F:sequence-specific DNA binding"/>
    <property type="evidence" value="ECO:0007669"/>
    <property type="project" value="TreeGrafter"/>
</dbReference>
<keyword evidence="2" id="KW-1185">Reference proteome</keyword>
<dbReference type="SUPFAM" id="SSF143422">
    <property type="entry name" value="Transposase IS200-like"/>
    <property type="match status" value="1"/>
</dbReference>
<dbReference type="PANTHER" id="PTHR36966:SF1">
    <property type="entry name" value="REP-ASSOCIATED TYROSINE TRANSPOSASE"/>
    <property type="match status" value="1"/>
</dbReference>
<dbReference type="SMART" id="SM01321">
    <property type="entry name" value="Y1_Tnp"/>
    <property type="match status" value="1"/>
</dbReference>
<dbReference type="InterPro" id="IPR002686">
    <property type="entry name" value="Transposase_17"/>
</dbReference>
<name>A0A2Z4FL72_9DELT</name>
<proteinExistence type="predicted"/>
<dbReference type="PANTHER" id="PTHR36966">
    <property type="entry name" value="REP-ASSOCIATED TYROSINE TRANSPOSASE"/>
    <property type="match status" value="1"/>
</dbReference>
<evidence type="ECO:0000313" key="1">
    <source>
        <dbReference type="EMBL" id="AWV89570.1"/>
    </source>
</evidence>
<protein>
    <submittedName>
        <fullName evidence="1">Uncharacterized protein</fullName>
    </submittedName>
</protein>
<dbReference type="RefSeq" id="WP_111334327.1">
    <property type="nucleotide sequence ID" value="NZ_CP030032.1"/>
</dbReference>
<reference evidence="1 2" key="1">
    <citation type="submission" date="2018-06" db="EMBL/GenBank/DDBJ databases">
        <title>Lujinxingia sediminis gen. nov. sp. nov., a new facultative anaerobic member of the class Deltaproteobacteria, and proposal of Lujinxingaceae fam. nov.</title>
        <authorList>
            <person name="Guo L.-Y."/>
            <person name="Li C.-M."/>
            <person name="Wang S."/>
            <person name="Du Z.-J."/>
        </authorList>
    </citation>
    <scope>NUCLEOTIDE SEQUENCE [LARGE SCALE GENOMIC DNA]</scope>
    <source>
        <strain evidence="1 2">FA350</strain>
    </source>
</reference>
<dbReference type="InterPro" id="IPR036515">
    <property type="entry name" value="Transposase_17_sf"/>
</dbReference>
<evidence type="ECO:0000313" key="2">
    <source>
        <dbReference type="Proteomes" id="UP000249799"/>
    </source>
</evidence>
<dbReference type="OrthoDB" id="9800147at2"/>